<comment type="caution">
    <text evidence="1">The sequence shown here is derived from an EMBL/GenBank/DDBJ whole genome shotgun (WGS) entry which is preliminary data.</text>
</comment>
<dbReference type="InterPro" id="IPR035901">
    <property type="entry name" value="GIY-YIG_endonuc_sf"/>
</dbReference>
<name>A0ABV7MG03_9PROT</name>
<organism evidence="1 2">
    <name type="scientific">Parvularcula lutaonensis</name>
    <dbReference type="NCBI Taxonomy" id="491923"/>
    <lineage>
        <taxon>Bacteria</taxon>
        <taxon>Pseudomonadati</taxon>
        <taxon>Pseudomonadota</taxon>
        <taxon>Alphaproteobacteria</taxon>
        <taxon>Parvularculales</taxon>
        <taxon>Parvularculaceae</taxon>
        <taxon>Parvularcula</taxon>
    </lineage>
</organism>
<reference evidence="2" key="1">
    <citation type="journal article" date="2019" name="Int. J. Syst. Evol. Microbiol.">
        <title>The Global Catalogue of Microorganisms (GCM) 10K type strain sequencing project: providing services to taxonomists for standard genome sequencing and annotation.</title>
        <authorList>
            <consortium name="The Broad Institute Genomics Platform"/>
            <consortium name="The Broad Institute Genome Sequencing Center for Infectious Disease"/>
            <person name="Wu L."/>
            <person name="Ma J."/>
        </authorList>
    </citation>
    <scope>NUCLEOTIDE SEQUENCE [LARGE SCALE GENOMIC DNA]</scope>
    <source>
        <strain evidence="2">KCTC 22245</strain>
    </source>
</reference>
<evidence type="ECO:0000313" key="2">
    <source>
        <dbReference type="Proteomes" id="UP001595607"/>
    </source>
</evidence>
<proteinExistence type="predicted"/>
<dbReference type="Proteomes" id="UP001595607">
    <property type="component" value="Unassembled WGS sequence"/>
</dbReference>
<dbReference type="EMBL" id="JBHRVA010000003">
    <property type="protein sequence ID" value="MFC3303737.1"/>
    <property type="molecule type" value="Genomic_DNA"/>
</dbReference>
<gene>
    <name evidence="1" type="ORF">ACFONP_13470</name>
</gene>
<evidence type="ECO:0000313" key="1">
    <source>
        <dbReference type="EMBL" id="MFC3303737.1"/>
    </source>
</evidence>
<protein>
    <recommendedName>
        <fullName evidence="3">GIY-YIG nuclease family protein</fullName>
    </recommendedName>
</protein>
<accession>A0ABV7MG03</accession>
<sequence length="156" mass="18155">MAFPHRFIVGSTLPQRATRWNPRVAHTGGFGSFVAMQKRRRNYLRVERPLADRAVKVDPGVRPWMVYVLTESGRKRFSISMAKDVDARVFRHRELIDPALKARTPLLVHTEPFADRHTAIARMKRLRLWSVRELCKLIEEKNPDWRDLSGPVEEAS</sequence>
<evidence type="ECO:0008006" key="3">
    <source>
        <dbReference type="Google" id="ProtNLM"/>
    </source>
</evidence>
<dbReference type="Gene3D" id="3.40.1440.10">
    <property type="entry name" value="GIY-YIG endonuclease"/>
    <property type="match status" value="1"/>
</dbReference>
<dbReference type="RefSeq" id="WP_189576561.1">
    <property type="nucleotide sequence ID" value="NZ_BMXU01000002.1"/>
</dbReference>
<keyword evidence="2" id="KW-1185">Reference proteome</keyword>